<evidence type="ECO:0000256" key="1">
    <source>
        <dbReference type="ARBA" id="ARBA00004651"/>
    </source>
</evidence>
<dbReference type="InterPro" id="IPR001123">
    <property type="entry name" value="LeuE-type"/>
</dbReference>
<sequence length="201" mass="21418">MQDFQQSLLFSMMLSISFGPIALIVLRQSVLFGRMSAVPSALGAAIADVLYAAVALMSATLVSVFVFQLQGLLIIASIVYLFYLGVKIFMSAGADISVSQQAGFISVFALTITNPLTIVAITSYVFANHSGGAAVNIPAFLSGFFIGSFTCQMVYVLGGGAVSNTLSGRVNFKILSWLSGFYLIAFSIWKLHHLISGEMMA</sequence>
<dbReference type="Pfam" id="PF01810">
    <property type="entry name" value="LysE"/>
    <property type="match status" value="1"/>
</dbReference>
<dbReference type="KEGG" id="pfk:PFAS1_28335"/>
<evidence type="ECO:0000256" key="5">
    <source>
        <dbReference type="ARBA" id="ARBA00023136"/>
    </source>
</evidence>
<dbReference type="PANTHER" id="PTHR30086">
    <property type="entry name" value="ARGININE EXPORTER PROTEIN ARGO"/>
    <property type="match status" value="1"/>
</dbReference>
<evidence type="ECO:0000256" key="4">
    <source>
        <dbReference type="ARBA" id="ARBA00022989"/>
    </source>
</evidence>
<dbReference type="AlphaFoldDB" id="A0A1P8F3H5"/>
<keyword evidence="4" id="KW-1133">Transmembrane helix</keyword>
<evidence type="ECO:0000256" key="2">
    <source>
        <dbReference type="ARBA" id="ARBA00022475"/>
    </source>
</evidence>
<evidence type="ECO:0000313" key="7">
    <source>
        <dbReference type="Proteomes" id="UP000183114"/>
    </source>
</evidence>
<keyword evidence="5" id="KW-0472">Membrane</keyword>
<dbReference type="PANTHER" id="PTHR30086:SF20">
    <property type="entry name" value="ARGININE EXPORTER PROTEIN ARGO-RELATED"/>
    <property type="match status" value="1"/>
</dbReference>
<accession>A0A1P8F3H5</accession>
<protein>
    <submittedName>
        <fullName evidence="6">Threonine/homoserine/homoserine lactone efflux protein</fullName>
    </submittedName>
</protein>
<organism evidence="6 7">
    <name type="scientific">Pseudomonas frederiksbergensis</name>
    <dbReference type="NCBI Taxonomy" id="104087"/>
    <lineage>
        <taxon>Bacteria</taxon>
        <taxon>Pseudomonadati</taxon>
        <taxon>Pseudomonadota</taxon>
        <taxon>Gammaproteobacteria</taxon>
        <taxon>Pseudomonadales</taxon>
        <taxon>Pseudomonadaceae</taxon>
        <taxon>Pseudomonas</taxon>
    </lineage>
</organism>
<dbReference type="RefSeq" id="WP_074875853.1">
    <property type="nucleotide sequence ID" value="NZ_CP018319.1"/>
</dbReference>
<proteinExistence type="predicted"/>
<dbReference type="GO" id="GO:0015171">
    <property type="term" value="F:amino acid transmembrane transporter activity"/>
    <property type="evidence" value="ECO:0007669"/>
    <property type="project" value="TreeGrafter"/>
</dbReference>
<gene>
    <name evidence="6" type="ORF">SAMN04490185_3482</name>
</gene>
<keyword evidence="2" id="KW-1003">Cell membrane</keyword>
<evidence type="ECO:0000256" key="3">
    <source>
        <dbReference type="ARBA" id="ARBA00022692"/>
    </source>
</evidence>
<evidence type="ECO:0000313" key="6">
    <source>
        <dbReference type="EMBL" id="SED43878.1"/>
    </source>
</evidence>
<name>A0A1P8F3H5_9PSED</name>
<dbReference type="EMBL" id="FNTF01000002">
    <property type="protein sequence ID" value="SED43878.1"/>
    <property type="molecule type" value="Genomic_DNA"/>
</dbReference>
<dbReference type="GO" id="GO:0005886">
    <property type="term" value="C:plasma membrane"/>
    <property type="evidence" value="ECO:0007669"/>
    <property type="project" value="UniProtKB-SubCell"/>
</dbReference>
<dbReference type="Proteomes" id="UP000183114">
    <property type="component" value="Unassembled WGS sequence"/>
</dbReference>
<comment type="subcellular location">
    <subcellularLocation>
        <location evidence="1">Cell membrane</location>
        <topology evidence="1">Multi-pass membrane protein</topology>
    </subcellularLocation>
</comment>
<reference evidence="6 7" key="1">
    <citation type="submission" date="2016-10" db="EMBL/GenBank/DDBJ databases">
        <authorList>
            <person name="de Groot N.N."/>
        </authorList>
    </citation>
    <scope>NUCLEOTIDE SEQUENCE [LARGE SCALE GENOMIC DNA]</scope>
    <source>
        <strain evidence="6 7">BS3655</strain>
    </source>
</reference>
<dbReference type="OrthoDB" id="7031252at2"/>
<keyword evidence="3" id="KW-0812">Transmembrane</keyword>